<dbReference type="OrthoDB" id="6241000at2"/>
<evidence type="ECO:0000313" key="1">
    <source>
        <dbReference type="EMBL" id="RUO79306.1"/>
    </source>
</evidence>
<name>A0A432ZN59_9GAMM</name>
<dbReference type="AlphaFoldDB" id="A0A432ZN59"/>
<proteinExistence type="predicted"/>
<gene>
    <name evidence="1" type="ORF">CWI83_01985</name>
</gene>
<protein>
    <submittedName>
        <fullName evidence="1">Uncharacterized protein</fullName>
    </submittedName>
</protein>
<dbReference type="EMBL" id="PIQG01000001">
    <property type="protein sequence ID" value="RUO79306.1"/>
    <property type="molecule type" value="Genomic_DNA"/>
</dbReference>
<reference evidence="1 2" key="1">
    <citation type="journal article" date="2011" name="Front. Microbiol.">
        <title>Genomic signatures of strain selection and enhancement in Bacillus atrophaeus var. globigii, a historical biowarfare simulant.</title>
        <authorList>
            <person name="Gibbons H.S."/>
            <person name="Broomall S.M."/>
            <person name="McNew L.A."/>
            <person name="Daligault H."/>
            <person name="Chapman C."/>
            <person name="Bruce D."/>
            <person name="Karavis M."/>
            <person name="Krepps M."/>
            <person name="McGregor P.A."/>
            <person name="Hong C."/>
            <person name="Park K.H."/>
            <person name="Akmal A."/>
            <person name="Feldman A."/>
            <person name="Lin J.S."/>
            <person name="Chang W.E."/>
            <person name="Higgs B.W."/>
            <person name="Demirev P."/>
            <person name="Lindquist J."/>
            <person name="Liem A."/>
            <person name="Fochler E."/>
            <person name="Read T.D."/>
            <person name="Tapia R."/>
            <person name="Johnson S."/>
            <person name="Bishop-Lilly K.A."/>
            <person name="Detter C."/>
            <person name="Han C."/>
            <person name="Sozhamannan S."/>
            <person name="Rosenzweig C.N."/>
            <person name="Skowronski E.W."/>
        </authorList>
    </citation>
    <scope>NUCLEOTIDE SEQUENCE [LARGE SCALE GENOMIC DNA]</scope>
    <source>
        <strain evidence="1 2">PIT1</strain>
    </source>
</reference>
<evidence type="ECO:0000313" key="2">
    <source>
        <dbReference type="Proteomes" id="UP000288279"/>
    </source>
</evidence>
<comment type="caution">
    <text evidence="1">The sequence shown here is derived from an EMBL/GenBank/DDBJ whole genome shotgun (WGS) entry which is preliminary data.</text>
</comment>
<organism evidence="1 2">
    <name type="scientific">Pseudidiomarina taiwanensis</name>
    <dbReference type="NCBI Taxonomy" id="337250"/>
    <lineage>
        <taxon>Bacteria</taxon>
        <taxon>Pseudomonadati</taxon>
        <taxon>Pseudomonadota</taxon>
        <taxon>Gammaproteobacteria</taxon>
        <taxon>Alteromonadales</taxon>
        <taxon>Idiomarinaceae</taxon>
        <taxon>Pseudidiomarina</taxon>
    </lineage>
</organism>
<keyword evidence="2" id="KW-1185">Reference proteome</keyword>
<dbReference type="Proteomes" id="UP000288279">
    <property type="component" value="Unassembled WGS sequence"/>
</dbReference>
<accession>A0A432ZN59</accession>
<dbReference type="RefSeq" id="WP_126824989.1">
    <property type="nucleotide sequence ID" value="NZ_PIQG01000001.1"/>
</dbReference>
<sequence length="143" mass="16935">MKLKQVVIAGCVVALLALTVYLLESTETSTRLPEHKVRLELTERAGEFNRTLPRLLDEHTKFQYAEADHLGMRFVYSLIQVERLSHDVDALREQIEPQIKQQYCQSEAFEFYRKHVRFFEIVYRDQNDQFLFTLRFDGTNCSD</sequence>